<dbReference type="RefSeq" id="XP_030385843.1">
    <property type="nucleotide sequence ID" value="XM_030529983.1"/>
</dbReference>
<evidence type="ECO:0000313" key="1">
    <source>
        <dbReference type="Proteomes" id="UP000504634"/>
    </source>
</evidence>
<dbReference type="OrthoDB" id="7882095at2759"/>
<organism evidence="1 2">
    <name type="scientific">Drosophila lebanonensis</name>
    <name type="common">Fruit fly</name>
    <name type="synonym">Scaptodrosophila lebanonensis</name>
    <dbReference type="NCBI Taxonomy" id="7225"/>
    <lineage>
        <taxon>Eukaryota</taxon>
        <taxon>Metazoa</taxon>
        <taxon>Ecdysozoa</taxon>
        <taxon>Arthropoda</taxon>
        <taxon>Hexapoda</taxon>
        <taxon>Insecta</taxon>
        <taxon>Pterygota</taxon>
        <taxon>Neoptera</taxon>
        <taxon>Endopterygota</taxon>
        <taxon>Diptera</taxon>
        <taxon>Brachycera</taxon>
        <taxon>Muscomorpha</taxon>
        <taxon>Ephydroidea</taxon>
        <taxon>Drosophilidae</taxon>
        <taxon>Scaptodrosophila</taxon>
    </lineage>
</organism>
<name>A0A6J2UEK0_DROLE</name>
<gene>
    <name evidence="2" type="primary">LOC115632737</name>
</gene>
<dbReference type="GeneID" id="115632737"/>
<sequence length="285" mass="33952">MKELNFKIEELKSFQELTDKDQLHTYQSFLREELEERNVEHKYLKRTAQIMKRGNDEFLFNECYMIFDEYMLTEKYSSLVFSLCGITHHFHFVLYINVMDTTKVEDRAQFVANILGNLLAVEVPKLKRFPLKFIMSRDNELANQALDIFANSKKTSHLFNAFLFVREPRDVQEAQLTDPYTQEAFAEIMHSTISETNIRELFNRHLDKAAIKENYPLQRFVSDYHMLARDLLGSKETINLRFCTMERTDDFQDIVQENLKHFGEGIMSRIFLFDLLRAIMIIFNY</sequence>
<evidence type="ECO:0000313" key="2">
    <source>
        <dbReference type="RefSeq" id="XP_030385843.1"/>
    </source>
</evidence>
<dbReference type="AlphaFoldDB" id="A0A6J2UEK0"/>
<dbReference type="Proteomes" id="UP000504634">
    <property type="component" value="Unplaced"/>
</dbReference>
<protein>
    <submittedName>
        <fullName evidence="2">Uncharacterized protein LOC115632737</fullName>
    </submittedName>
</protein>
<proteinExistence type="predicted"/>
<reference evidence="2" key="1">
    <citation type="submission" date="2025-08" db="UniProtKB">
        <authorList>
            <consortium name="RefSeq"/>
        </authorList>
    </citation>
    <scope>IDENTIFICATION</scope>
    <source>
        <strain evidence="2">11010-0011.00</strain>
        <tissue evidence="2">Whole body</tissue>
    </source>
</reference>
<keyword evidence="1" id="KW-1185">Reference proteome</keyword>
<accession>A0A6J2UEK0</accession>